<keyword evidence="3" id="KW-1185">Reference proteome</keyword>
<name>A0A6I4SXP5_9SPHN</name>
<comment type="caution">
    <text evidence="2">The sequence shown here is derived from an EMBL/GenBank/DDBJ whole genome shotgun (WGS) entry which is preliminary data.</text>
</comment>
<keyword evidence="1" id="KW-0732">Signal</keyword>
<dbReference type="EMBL" id="WTYM01000036">
    <property type="protein sequence ID" value="MXO59626.1"/>
    <property type="molecule type" value="Genomic_DNA"/>
</dbReference>
<reference evidence="2 3" key="1">
    <citation type="submission" date="2019-12" db="EMBL/GenBank/DDBJ databases">
        <title>Genomic-based taxomic classification of the family Erythrobacteraceae.</title>
        <authorList>
            <person name="Xu L."/>
        </authorList>
    </citation>
    <scope>NUCLEOTIDE SEQUENCE [LARGE SCALE GENOMIC DNA]</scope>
    <source>
        <strain evidence="2 3">MCCC 1K01500</strain>
    </source>
</reference>
<evidence type="ECO:0008006" key="4">
    <source>
        <dbReference type="Google" id="ProtNLM"/>
    </source>
</evidence>
<evidence type="ECO:0000256" key="1">
    <source>
        <dbReference type="SAM" id="SignalP"/>
    </source>
</evidence>
<organism evidence="2 3">
    <name type="scientific">Croceibacterium salegens</name>
    <dbReference type="NCBI Taxonomy" id="1737568"/>
    <lineage>
        <taxon>Bacteria</taxon>
        <taxon>Pseudomonadati</taxon>
        <taxon>Pseudomonadota</taxon>
        <taxon>Alphaproteobacteria</taxon>
        <taxon>Sphingomonadales</taxon>
        <taxon>Erythrobacteraceae</taxon>
        <taxon>Croceibacterium</taxon>
    </lineage>
</organism>
<feature type="signal peptide" evidence="1">
    <location>
        <begin position="1"/>
        <end position="19"/>
    </location>
</feature>
<evidence type="ECO:0000313" key="3">
    <source>
        <dbReference type="Proteomes" id="UP000433652"/>
    </source>
</evidence>
<proteinExistence type="predicted"/>
<sequence>MTLALRATLLLAGSAMAVAATPVTAQVSNDIVLNIMRECAKIDDPTARLACYDNNIRAAGGNPSSVPGQMPSPSGGGAVLQPQATAGGFGSDDLRARSDVRFDPNRYGARQITPTVSGVRERQPHTYLVELNDGAQWLMTESGGTSFRPPRKGDSIEIQRGALGGYLMVVGSQQAVRVERVK</sequence>
<dbReference type="AlphaFoldDB" id="A0A6I4SXP5"/>
<dbReference type="RefSeq" id="WP_159794203.1">
    <property type="nucleotide sequence ID" value="NZ_WTYM01000036.1"/>
</dbReference>
<dbReference type="OrthoDB" id="7596780at2"/>
<dbReference type="Proteomes" id="UP000433652">
    <property type="component" value="Unassembled WGS sequence"/>
</dbReference>
<gene>
    <name evidence="2" type="ORF">GRI89_08740</name>
</gene>
<accession>A0A6I4SXP5</accession>
<evidence type="ECO:0000313" key="2">
    <source>
        <dbReference type="EMBL" id="MXO59626.1"/>
    </source>
</evidence>
<protein>
    <recommendedName>
        <fullName evidence="4">Type IV pilus biogenesis protein PilP</fullName>
    </recommendedName>
</protein>
<feature type="chain" id="PRO_5026189545" description="Type IV pilus biogenesis protein PilP" evidence="1">
    <location>
        <begin position="20"/>
        <end position="182"/>
    </location>
</feature>